<reference evidence="1 2" key="1">
    <citation type="submission" date="2019-09" db="EMBL/GenBank/DDBJ databases">
        <authorList>
            <person name="Ou C."/>
        </authorList>
    </citation>
    <scope>NUCLEOTIDE SEQUENCE [LARGE SCALE GENOMIC DNA]</scope>
    <source>
        <strain evidence="1">S2</strain>
        <tissue evidence="1">Leaf</tissue>
    </source>
</reference>
<reference evidence="1 2" key="3">
    <citation type="submission" date="2019-11" db="EMBL/GenBank/DDBJ databases">
        <title>A de novo genome assembly of a pear dwarfing rootstock.</title>
        <authorList>
            <person name="Wang F."/>
            <person name="Wang J."/>
            <person name="Li S."/>
            <person name="Zhang Y."/>
            <person name="Fang M."/>
            <person name="Ma L."/>
            <person name="Zhao Y."/>
            <person name="Jiang S."/>
        </authorList>
    </citation>
    <scope>NUCLEOTIDE SEQUENCE [LARGE SCALE GENOMIC DNA]</scope>
    <source>
        <strain evidence="1">S2</strain>
        <tissue evidence="1">Leaf</tissue>
    </source>
</reference>
<evidence type="ECO:0000313" key="1">
    <source>
        <dbReference type="EMBL" id="KAB2598921.1"/>
    </source>
</evidence>
<dbReference type="Proteomes" id="UP000327157">
    <property type="component" value="Chromosome 1"/>
</dbReference>
<name>A0A5N5FAD8_9ROSA</name>
<comment type="caution">
    <text evidence="1">The sequence shown here is derived from an EMBL/GenBank/DDBJ whole genome shotgun (WGS) entry which is preliminary data.</text>
</comment>
<organism evidence="1 2">
    <name type="scientific">Pyrus ussuriensis x Pyrus communis</name>
    <dbReference type="NCBI Taxonomy" id="2448454"/>
    <lineage>
        <taxon>Eukaryota</taxon>
        <taxon>Viridiplantae</taxon>
        <taxon>Streptophyta</taxon>
        <taxon>Embryophyta</taxon>
        <taxon>Tracheophyta</taxon>
        <taxon>Spermatophyta</taxon>
        <taxon>Magnoliopsida</taxon>
        <taxon>eudicotyledons</taxon>
        <taxon>Gunneridae</taxon>
        <taxon>Pentapetalae</taxon>
        <taxon>rosids</taxon>
        <taxon>fabids</taxon>
        <taxon>Rosales</taxon>
        <taxon>Rosaceae</taxon>
        <taxon>Amygdaloideae</taxon>
        <taxon>Maleae</taxon>
        <taxon>Pyrus</taxon>
    </lineage>
</organism>
<dbReference type="AlphaFoldDB" id="A0A5N5FAD8"/>
<gene>
    <name evidence="1" type="ORF">D8674_001841</name>
</gene>
<proteinExistence type="predicted"/>
<accession>A0A5N5FAD8</accession>
<dbReference type="EMBL" id="SMOL01000768">
    <property type="protein sequence ID" value="KAB2598921.1"/>
    <property type="molecule type" value="Genomic_DNA"/>
</dbReference>
<evidence type="ECO:0000313" key="2">
    <source>
        <dbReference type="Proteomes" id="UP000327157"/>
    </source>
</evidence>
<keyword evidence="2" id="KW-1185">Reference proteome</keyword>
<protein>
    <submittedName>
        <fullName evidence="1">SCY1-like protein 2</fullName>
    </submittedName>
</protein>
<reference evidence="2" key="2">
    <citation type="submission" date="2019-10" db="EMBL/GenBank/DDBJ databases">
        <title>A de novo genome assembly of a pear dwarfing rootstock.</title>
        <authorList>
            <person name="Wang F."/>
            <person name="Wang J."/>
            <person name="Li S."/>
            <person name="Zhang Y."/>
            <person name="Fang M."/>
            <person name="Ma L."/>
            <person name="Zhao Y."/>
            <person name="Jiang S."/>
        </authorList>
    </citation>
    <scope>NUCLEOTIDE SEQUENCE [LARGE SCALE GENOMIC DNA]</scope>
</reference>
<sequence>MAFLFSSRACTTCTTPGCLNLATSAQMISKNPSSAALVNPAHMRASDRATHMVGSGVSSSVGFGCEFFWASGVERERRFQKPRKGSQIAAAESAD</sequence>